<dbReference type="RefSeq" id="WP_143328061.1">
    <property type="nucleotide sequence ID" value="NZ_FCOE02000009.1"/>
</dbReference>
<dbReference type="STRING" id="1777141.AWB80_03373"/>
<dbReference type="AlphaFoldDB" id="A0A158BD53"/>
<reference evidence="1" key="1">
    <citation type="submission" date="2016-01" db="EMBL/GenBank/DDBJ databases">
        <authorList>
            <person name="Peeters C."/>
        </authorList>
    </citation>
    <scope>NUCLEOTIDE SEQUENCE [LARGE SCALE GENOMIC DNA]</scope>
    <source>
        <strain evidence="1">LMG 29323</strain>
    </source>
</reference>
<dbReference type="EMBL" id="FCOE02000009">
    <property type="protein sequence ID" value="SAK67953.1"/>
    <property type="molecule type" value="Genomic_DNA"/>
</dbReference>
<protein>
    <submittedName>
        <fullName evidence="1">Uncharacterized protein</fullName>
    </submittedName>
</protein>
<proteinExistence type="predicted"/>
<name>A0A158BD53_9BURK</name>
<accession>A0A158BD53</accession>
<gene>
    <name evidence="1" type="ORF">AWB80_03373</name>
</gene>
<evidence type="ECO:0000313" key="2">
    <source>
        <dbReference type="Proteomes" id="UP000054911"/>
    </source>
</evidence>
<dbReference type="Proteomes" id="UP000054911">
    <property type="component" value="Unassembled WGS sequence"/>
</dbReference>
<keyword evidence="2" id="KW-1185">Reference proteome</keyword>
<dbReference type="OrthoDB" id="9879512at2"/>
<comment type="caution">
    <text evidence="1">The sequence shown here is derived from an EMBL/GenBank/DDBJ whole genome shotgun (WGS) entry which is preliminary data.</text>
</comment>
<evidence type="ECO:0000313" key="1">
    <source>
        <dbReference type="EMBL" id="SAK67953.1"/>
    </source>
</evidence>
<sequence length="227" mass="25984">MNSPGRCATTDDRIYQYFESISETAHSLWTDLGVIMSFDAFAGALIFTTRDYGSPTARQFLNEYADSVETTGDECARMQRFMLIRLSCAYLGEALRYADDGYRDDAWESLLLAQYAVAKLSGFIAGENENPKRDAMLKEMAKHEAQRMISERARKAADKTHEGNRATRDEAFKWLDEHFEKRKLTNDRAAELLGDVVSKEFSTRLSYVKKWKQSRQSASRLGCRQTH</sequence>
<organism evidence="1 2">
    <name type="scientific">Caballeronia pedi</name>
    <dbReference type="NCBI Taxonomy" id="1777141"/>
    <lineage>
        <taxon>Bacteria</taxon>
        <taxon>Pseudomonadati</taxon>
        <taxon>Pseudomonadota</taxon>
        <taxon>Betaproteobacteria</taxon>
        <taxon>Burkholderiales</taxon>
        <taxon>Burkholderiaceae</taxon>
        <taxon>Caballeronia</taxon>
    </lineage>
</organism>